<name>A0A3E3E4H5_9FIRM</name>
<dbReference type="Proteomes" id="UP000260721">
    <property type="component" value="Unassembled WGS sequence"/>
</dbReference>
<gene>
    <name evidence="6" type="primary">lepB</name>
    <name evidence="6" type="ORF">DXC78_06310</name>
    <name evidence="5" type="ORF">PND82_00940</name>
</gene>
<comment type="subcellular location">
    <subcellularLocation>
        <location evidence="1">Cell membrane</location>
        <topology evidence="1">Single-pass type II membrane protein</topology>
    </subcellularLocation>
    <subcellularLocation>
        <location evidence="3">Membrane</location>
        <topology evidence="3">Single-pass type II membrane protein</topology>
    </subcellularLocation>
</comment>
<keyword evidence="3 6" id="KW-0378">Hydrolase</keyword>
<dbReference type="PANTHER" id="PTHR43390:SF1">
    <property type="entry name" value="CHLOROPLAST PROCESSING PEPTIDASE"/>
    <property type="match status" value="1"/>
</dbReference>
<dbReference type="EMBL" id="JAQLXO010000001">
    <property type="protein sequence ID" value="MDB7981384.1"/>
    <property type="molecule type" value="Genomic_DNA"/>
</dbReference>
<feature type="transmembrane region" description="Helical" evidence="3">
    <location>
        <begin position="40"/>
        <end position="62"/>
    </location>
</feature>
<comment type="caution">
    <text evidence="6">The sequence shown here is derived from an EMBL/GenBank/DDBJ whole genome shotgun (WGS) entry which is preliminary data.</text>
</comment>
<evidence type="ECO:0000256" key="1">
    <source>
        <dbReference type="ARBA" id="ARBA00004401"/>
    </source>
</evidence>
<keyword evidence="3" id="KW-1133">Transmembrane helix</keyword>
<dbReference type="InterPro" id="IPR036286">
    <property type="entry name" value="LexA/Signal_pep-like_sf"/>
</dbReference>
<dbReference type="GO" id="GO:0005886">
    <property type="term" value="C:plasma membrane"/>
    <property type="evidence" value="ECO:0007669"/>
    <property type="project" value="UniProtKB-SubCell"/>
</dbReference>
<sequence length="194" mass="22099">MADDPVVKAVSNRFPSRRHGKHPKKVREEKSKAWEEVKFFGMRLMAMLLILYLMFGVLFGLMPMPNEDIKPKIAAGDLMLFYRLDQTYQIGDVLVYTKEDKTYVGRVVAREGDEVDISEDHYLQINGHSVMETDIYYSTGEYEGGISLPVKVPSQCYFLLADLREGGKDSRILGPVNRSEIQGKVMTVIRRSGI</sequence>
<keyword evidence="3" id="KW-0472">Membrane</keyword>
<accession>A0A3E3E4H5</accession>
<evidence type="ECO:0000256" key="3">
    <source>
        <dbReference type="RuleBase" id="RU362042"/>
    </source>
</evidence>
<protein>
    <recommendedName>
        <fullName evidence="3">Signal peptidase I</fullName>
        <ecNumber evidence="3">3.4.21.89</ecNumber>
    </recommendedName>
</protein>
<proteinExistence type="inferred from homology"/>
<dbReference type="EC" id="3.4.21.89" evidence="3"/>
<reference evidence="5" key="2">
    <citation type="submission" date="2023-01" db="EMBL/GenBank/DDBJ databases">
        <title>Human gut microbiome strain richness.</title>
        <authorList>
            <person name="Chen-Liaw A."/>
        </authorList>
    </citation>
    <scope>NUCLEOTIDE SEQUENCE</scope>
    <source>
        <strain evidence="5">D8_m1001271B151109d0_201107</strain>
    </source>
</reference>
<keyword evidence="3" id="KW-0812">Transmembrane</keyword>
<dbReference type="SUPFAM" id="SSF51306">
    <property type="entry name" value="LexA/Signal peptidase"/>
    <property type="match status" value="1"/>
</dbReference>
<dbReference type="InterPro" id="IPR000223">
    <property type="entry name" value="Pept_S26A_signal_pept_1"/>
</dbReference>
<feature type="domain" description="Peptidase S26" evidence="4">
    <location>
        <begin position="43"/>
        <end position="187"/>
    </location>
</feature>
<dbReference type="PANTHER" id="PTHR43390">
    <property type="entry name" value="SIGNAL PEPTIDASE I"/>
    <property type="match status" value="1"/>
</dbReference>
<keyword evidence="3" id="KW-0645">Protease</keyword>
<evidence type="ECO:0000259" key="4">
    <source>
        <dbReference type="Pfam" id="PF10502"/>
    </source>
</evidence>
<dbReference type="NCBIfam" id="TIGR02227">
    <property type="entry name" value="sigpep_I_bact"/>
    <property type="match status" value="1"/>
</dbReference>
<dbReference type="CDD" id="cd06530">
    <property type="entry name" value="S26_SPase_I"/>
    <property type="match status" value="1"/>
</dbReference>
<comment type="similarity">
    <text evidence="2 3">Belongs to the peptidase S26 family.</text>
</comment>
<dbReference type="InterPro" id="IPR019533">
    <property type="entry name" value="Peptidase_S26"/>
</dbReference>
<dbReference type="EMBL" id="QUSK01000012">
    <property type="protein sequence ID" value="RGD76471.1"/>
    <property type="molecule type" value="Genomic_DNA"/>
</dbReference>
<dbReference type="Proteomes" id="UP001212981">
    <property type="component" value="Unassembled WGS sequence"/>
</dbReference>
<dbReference type="PRINTS" id="PR00727">
    <property type="entry name" value="LEADERPTASE"/>
</dbReference>
<dbReference type="Pfam" id="PF10502">
    <property type="entry name" value="Peptidase_S26"/>
    <property type="match status" value="1"/>
</dbReference>
<dbReference type="GO" id="GO:0006465">
    <property type="term" value="P:signal peptide processing"/>
    <property type="evidence" value="ECO:0007669"/>
    <property type="project" value="InterPro"/>
</dbReference>
<reference evidence="6 7" key="1">
    <citation type="submission" date="2018-08" db="EMBL/GenBank/DDBJ databases">
        <title>A genome reference for cultivated species of the human gut microbiota.</title>
        <authorList>
            <person name="Zou Y."/>
            <person name="Xue W."/>
            <person name="Luo G."/>
        </authorList>
    </citation>
    <scope>NUCLEOTIDE SEQUENCE [LARGE SCALE GENOMIC DNA]</scope>
    <source>
        <strain evidence="6 7">TF08-11</strain>
    </source>
</reference>
<dbReference type="GO" id="GO:0009003">
    <property type="term" value="F:signal peptidase activity"/>
    <property type="evidence" value="ECO:0007669"/>
    <property type="project" value="UniProtKB-EC"/>
</dbReference>
<dbReference type="GO" id="GO:0004252">
    <property type="term" value="F:serine-type endopeptidase activity"/>
    <property type="evidence" value="ECO:0007669"/>
    <property type="project" value="InterPro"/>
</dbReference>
<evidence type="ECO:0000313" key="7">
    <source>
        <dbReference type="Proteomes" id="UP000260721"/>
    </source>
</evidence>
<dbReference type="AlphaFoldDB" id="A0A3E3E4H5"/>
<organism evidence="6 7">
    <name type="scientific">Faecalicoccus pleomorphus</name>
    <dbReference type="NCBI Taxonomy" id="1323"/>
    <lineage>
        <taxon>Bacteria</taxon>
        <taxon>Bacillati</taxon>
        <taxon>Bacillota</taxon>
        <taxon>Erysipelotrichia</taxon>
        <taxon>Erysipelotrichales</taxon>
        <taxon>Erysipelotrichaceae</taxon>
        <taxon>Faecalicoccus</taxon>
    </lineage>
</organism>
<comment type="catalytic activity">
    <reaction evidence="3">
        <text>Cleavage of hydrophobic, N-terminal signal or leader sequences from secreted and periplasmic proteins.</text>
        <dbReference type="EC" id="3.4.21.89"/>
    </reaction>
</comment>
<dbReference type="Gene3D" id="2.10.109.10">
    <property type="entry name" value="Umud Fragment, subunit A"/>
    <property type="match status" value="1"/>
</dbReference>
<dbReference type="RefSeq" id="WP_117446240.1">
    <property type="nucleotide sequence ID" value="NZ_CALCIP010000037.1"/>
</dbReference>
<evidence type="ECO:0000256" key="2">
    <source>
        <dbReference type="ARBA" id="ARBA00009370"/>
    </source>
</evidence>
<evidence type="ECO:0000313" key="5">
    <source>
        <dbReference type="EMBL" id="MDB7981384.1"/>
    </source>
</evidence>
<evidence type="ECO:0000313" key="6">
    <source>
        <dbReference type="EMBL" id="RGD76471.1"/>
    </source>
</evidence>